<reference evidence="2" key="1">
    <citation type="journal article" date="2019" name="Int. J. Syst. Evol. Microbiol.">
        <title>The Global Catalogue of Microorganisms (GCM) 10K type strain sequencing project: providing services to taxonomists for standard genome sequencing and annotation.</title>
        <authorList>
            <consortium name="The Broad Institute Genomics Platform"/>
            <consortium name="The Broad Institute Genome Sequencing Center for Infectious Disease"/>
            <person name="Wu L."/>
            <person name="Ma J."/>
        </authorList>
    </citation>
    <scope>NUCLEOTIDE SEQUENCE [LARGE SCALE GENOMIC DNA]</scope>
    <source>
        <strain evidence="2">NBRC 101365</strain>
    </source>
</reference>
<accession>A0ABQ6CJZ0</accession>
<dbReference type="SUPFAM" id="SSF52540">
    <property type="entry name" value="P-loop containing nucleoside triphosphate hydrolases"/>
    <property type="match status" value="1"/>
</dbReference>
<name>A0ABQ6CJZ0_9HYPH</name>
<keyword evidence="2" id="KW-1185">Reference proteome</keyword>
<comment type="caution">
    <text evidence="1">The sequence shown here is derived from an EMBL/GenBank/DDBJ whole genome shotgun (WGS) entry which is preliminary data.</text>
</comment>
<gene>
    <name evidence="1" type="ORF">GCM10007874_15480</name>
</gene>
<dbReference type="Gene3D" id="3.40.50.300">
    <property type="entry name" value="P-loop containing nucleotide triphosphate hydrolases"/>
    <property type="match status" value="1"/>
</dbReference>
<dbReference type="InterPro" id="IPR027417">
    <property type="entry name" value="P-loop_NTPase"/>
</dbReference>
<proteinExistence type="predicted"/>
<sequence length="56" mass="6031">MVTHDLDSLRTICSRIVAIDKGRVVADGTLDTMLTSEASWVKAYFGGARGRIAFGT</sequence>
<evidence type="ECO:0000313" key="2">
    <source>
        <dbReference type="Proteomes" id="UP001156882"/>
    </source>
</evidence>
<organism evidence="1 2">
    <name type="scientific">Labrys miyagiensis</name>
    <dbReference type="NCBI Taxonomy" id="346912"/>
    <lineage>
        <taxon>Bacteria</taxon>
        <taxon>Pseudomonadati</taxon>
        <taxon>Pseudomonadota</taxon>
        <taxon>Alphaproteobacteria</taxon>
        <taxon>Hyphomicrobiales</taxon>
        <taxon>Xanthobacteraceae</taxon>
        <taxon>Labrys</taxon>
    </lineage>
</organism>
<dbReference type="EMBL" id="BSPC01000014">
    <property type="protein sequence ID" value="GLS18531.1"/>
    <property type="molecule type" value="Genomic_DNA"/>
</dbReference>
<protein>
    <submittedName>
        <fullName evidence="1">Uncharacterized protein</fullName>
    </submittedName>
</protein>
<dbReference type="Proteomes" id="UP001156882">
    <property type="component" value="Unassembled WGS sequence"/>
</dbReference>
<evidence type="ECO:0000313" key="1">
    <source>
        <dbReference type="EMBL" id="GLS18531.1"/>
    </source>
</evidence>